<evidence type="ECO:0000259" key="5">
    <source>
        <dbReference type="Pfam" id="PF00703"/>
    </source>
</evidence>
<dbReference type="PANTHER" id="PTHR42732:SF2">
    <property type="entry name" value="BETA-MANNOSIDASE"/>
    <property type="match status" value="1"/>
</dbReference>
<dbReference type="InterPro" id="IPR008979">
    <property type="entry name" value="Galactose-bd-like_sf"/>
</dbReference>
<dbReference type="Gene3D" id="3.20.20.80">
    <property type="entry name" value="Glycosidases"/>
    <property type="match status" value="1"/>
</dbReference>
<dbReference type="Pfam" id="PF02837">
    <property type="entry name" value="Glyco_hydro_2_N"/>
    <property type="match status" value="1"/>
</dbReference>
<gene>
    <name evidence="7" type="primary">lacZ_8</name>
    <name evidence="7" type="ORF">STSP1_02112</name>
</gene>
<evidence type="ECO:0000256" key="4">
    <source>
        <dbReference type="SAM" id="SignalP"/>
    </source>
</evidence>
<name>A0A1W6LPL8_9BACT</name>
<evidence type="ECO:0000313" key="8">
    <source>
        <dbReference type="Proteomes" id="UP000193334"/>
    </source>
</evidence>
<dbReference type="PANTHER" id="PTHR42732">
    <property type="entry name" value="BETA-GALACTOSIDASE"/>
    <property type="match status" value="1"/>
</dbReference>
<dbReference type="InterPro" id="IPR051913">
    <property type="entry name" value="GH2_Domain-Containing"/>
</dbReference>
<dbReference type="SUPFAM" id="SSF49785">
    <property type="entry name" value="Galactose-binding domain-like"/>
    <property type="match status" value="1"/>
</dbReference>
<dbReference type="Pfam" id="PF00703">
    <property type="entry name" value="Glyco_hydro_2"/>
    <property type="match status" value="1"/>
</dbReference>
<dbReference type="InterPro" id="IPR036156">
    <property type="entry name" value="Beta-gal/glucu_dom_sf"/>
</dbReference>
<dbReference type="Gene3D" id="2.60.120.260">
    <property type="entry name" value="Galactose-binding domain-like"/>
    <property type="match status" value="1"/>
</dbReference>
<evidence type="ECO:0000259" key="6">
    <source>
        <dbReference type="Pfam" id="PF02837"/>
    </source>
</evidence>
<dbReference type="InterPro" id="IPR017853">
    <property type="entry name" value="GH"/>
</dbReference>
<feature type="signal peptide" evidence="4">
    <location>
        <begin position="1"/>
        <end position="27"/>
    </location>
</feature>
<keyword evidence="8" id="KW-1185">Reference proteome</keyword>
<dbReference type="GO" id="GO:0004565">
    <property type="term" value="F:beta-galactosidase activity"/>
    <property type="evidence" value="ECO:0007669"/>
    <property type="project" value="UniProtKB-EC"/>
</dbReference>
<dbReference type="EMBL" id="CP021023">
    <property type="protein sequence ID" value="ARN57691.1"/>
    <property type="molecule type" value="Genomic_DNA"/>
</dbReference>
<dbReference type="Gene3D" id="2.60.40.10">
    <property type="entry name" value="Immunoglobulins"/>
    <property type="match status" value="1"/>
</dbReference>
<protein>
    <submittedName>
        <fullName evidence="7">Beta-galactosidase</fullName>
        <ecNumber evidence="7">3.2.1.23</ecNumber>
    </submittedName>
</protein>
<feature type="domain" description="Glycosyl hydrolases family 2 sugar binding" evidence="6">
    <location>
        <begin position="61"/>
        <end position="180"/>
    </location>
</feature>
<reference evidence="8" key="1">
    <citation type="submission" date="2017-04" db="EMBL/GenBank/DDBJ databases">
        <title>Comparative genomics and description of representatives of a novel lineage of planctomycetes thriving in anoxic sediments.</title>
        <authorList>
            <person name="Spring S."/>
            <person name="Bunk B."/>
            <person name="Sproer C."/>
        </authorList>
    </citation>
    <scope>NUCLEOTIDE SEQUENCE [LARGE SCALE GENOMIC DNA]</scope>
    <source>
        <strain evidence="8">ST-PulAB-D4</strain>
    </source>
</reference>
<dbReference type="RefSeq" id="WP_085756318.1">
    <property type="nucleotide sequence ID" value="NZ_CP021023.1"/>
</dbReference>
<evidence type="ECO:0000313" key="7">
    <source>
        <dbReference type="EMBL" id="ARN57691.1"/>
    </source>
</evidence>
<dbReference type="AlphaFoldDB" id="A0A1W6LPL8"/>
<dbReference type="SUPFAM" id="SSF49303">
    <property type="entry name" value="beta-Galactosidase/glucuronidase domain"/>
    <property type="match status" value="1"/>
</dbReference>
<dbReference type="InterPro" id="IPR013783">
    <property type="entry name" value="Ig-like_fold"/>
</dbReference>
<dbReference type="KEGG" id="pbp:STSP1_02112"/>
<comment type="similarity">
    <text evidence="1">Belongs to the glycosyl hydrolase 2 family.</text>
</comment>
<dbReference type="EC" id="3.2.1.23" evidence="7"/>
<dbReference type="SUPFAM" id="SSF51445">
    <property type="entry name" value="(Trans)glycosidases"/>
    <property type="match status" value="1"/>
</dbReference>
<dbReference type="InterPro" id="IPR006104">
    <property type="entry name" value="Glyco_hydro_2_N"/>
</dbReference>
<keyword evidence="2 7" id="KW-0378">Hydrolase</keyword>
<feature type="chain" id="PRO_5012303556" evidence="4">
    <location>
        <begin position="28"/>
        <end position="773"/>
    </location>
</feature>
<feature type="domain" description="Glycoside hydrolase family 2 immunoglobulin-like beta-sandwich" evidence="5">
    <location>
        <begin position="245"/>
        <end position="314"/>
    </location>
</feature>
<dbReference type="InterPro" id="IPR006102">
    <property type="entry name" value="Ig-like_GH2"/>
</dbReference>
<accession>A0A1W6LPL8</accession>
<evidence type="ECO:0000256" key="1">
    <source>
        <dbReference type="ARBA" id="ARBA00007401"/>
    </source>
</evidence>
<organism evidence="7 8">
    <name type="scientific">Sedimentisphaera salicampi</name>
    <dbReference type="NCBI Taxonomy" id="1941349"/>
    <lineage>
        <taxon>Bacteria</taxon>
        <taxon>Pseudomonadati</taxon>
        <taxon>Planctomycetota</taxon>
        <taxon>Phycisphaerae</taxon>
        <taxon>Sedimentisphaerales</taxon>
        <taxon>Sedimentisphaeraceae</taxon>
        <taxon>Sedimentisphaera</taxon>
    </lineage>
</organism>
<evidence type="ECO:0000256" key="3">
    <source>
        <dbReference type="ARBA" id="ARBA00023295"/>
    </source>
</evidence>
<sequence precursor="true">MALPRTNVLNQMLILTFILNLLPAAKADMNTPVQTPWDSKVSKDNPLPEYPRPQLVRSEWKNLNGKWDYAIAPKGKGEPKEWGGKILVPFCFESQLSGVHKQITLDDWMWYKRSFTVPKSWGGKSIMLNFQASDWETVVYINGKKVGRHRGGYSPFSFDITDFINKDDRQELVVRVWDNSGMELFTSCGKQGNPNHWNSNYPNSSGIWQTVWLEPVNEGGAVDLDINASLKKSMVSMFIETADSPASETNAKIKILDDGDVVAEKKAPVNKEIKLFIENPKGWTPDNPHLYDIEVALERSGKVIDRFASYCGLRDVSIDPTRKGPQILLNGEPLFQFGPLDQSYWPRSVLTPPTEEAIVFELEYLKQVGCNMVRLHIKRNPSRWYYHCDRLGLIVWQDFVCNKPFPKQKIDAQESKRWFSEQEELVDSLNCHPSILKWIVFNEAWGQHDTERIVKKAESMLSPEYLVSAASGWTDFDNLGDIRDLHEYSRFPAATAPSEESKRAVVMGEIGGFNVPIKGNNWVQYPEPALPDNPDFKVEGKDRRGGMRSNTDSADRDFVTDIKRPLFSQKNMATHYQRFIETLAQERYFGLSGAVYTQLTDMRHEQNGWLTFDRKVSKIDPERLNQIHQVLYQPVQERQKIFSFQSEWKHKGQKIQFPISADSDEIRNLSKYESAVYSTEFDVDEKPKQAVINVKLRSEHQKDKFGYLKVYIDDNLIYDDLSRHKKKETRITCVQLTEQQCGLLSKGGHKLKIEVDSTINFELLDVSIDKIVK</sequence>
<keyword evidence="3 7" id="KW-0326">Glycosidase</keyword>
<dbReference type="STRING" id="1941349.STSP1_02112"/>
<evidence type="ECO:0000256" key="2">
    <source>
        <dbReference type="ARBA" id="ARBA00022801"/>
    </source>
</evidence>
<keyword evidence="4" id="KW-0732">Signal</keyword>
<proteinExistence type="inferred from homology"/>
<dbReference type="GO" id="GO:0005975">
    <property type="term" value="P:carbohydrate metabolic process"/>
    <property type="evidence" value="ECO:0007669"/>
    <property type="project" value="InterPro"/>
</dbReference>
<dbReference type="Proteomes" id="UP000193334">
    <property type="component" value="Chromosome"/>
</dbReference>